<evidence type="ECO:0000256" key="9">
    <source>
        <dbReference type="ARBA" id="ARBA00022833"/>
    </source>
</evidence>
<dbReference type="Pfam" id="PF00383">
    <property type="entry name" value="dCMP_cyt_deam_1"/>
    <property type="match status" value="1"/>
</dbReference>
<feature type="binding site" evidence="16">
    <location>
        <position position="52"/>
    </location>
    <ligand>
        <name>Zn(2+)</name>
        <dbReference type="ChEBI" id="CHEBI:29105"/>
        <note>catalytic</note>
    </ligand>
</feature>
<protein>
    <recommendedName>
        <fullName evidence="13">Riboflavin biosynthesis protein RibD</fullName>
    </recommendedName>
    <domain>
        <recommendedName>
            <fullName evidence="13">Diaminohydroxyphosphoribosylaminopyrimidine deaminase</fullName>
            <shortName evidence="13">DRAP deaminase</shortName>
            <ecNumber evidence="13">3.5.4.26</ecNumber>
        </recommendedName>
        <alternativeName>
            <fullName evidence="13">Riboflavin-specific deaminase</fullName>
        </alternativeName>
    </domain>
    <domain>
        <recommendedName>
            <fullName evidence="13">5-amino-6-(5-phosphoribosylamino)uracil reductase</fullName>
            <ecNumber evidence="13">1.1.1.193</ecNumber>
        </recommendedName>
        <alternativeName>
            <fullName evidence="13">HTP reductase</fullName>
        </alternativeName>
    </domain>
</protein>
<dbReference type="EC" id="1.1.1.193" evidence="13"/>
<dbReference type="RefSeq" id="WP_046145362.1">
    <property type="nucleotide sequence ID" value="NZ_KQ033912.1"/>
</dbReference>
<evidence type="ECO:0000256" key="7">
    <source>
        <dbReference type="ARBA" id="ARBA00022723"/>
    </source>
</evidence>
<dbReference type="HOGENOM" id="CLU_036590_1_1_10"/>
<dbReference type="GO" id="GO:0008703">
    <property type="term" value="F:5-amino-6-(5-phosphoribosylamino)uracil reductase activity"/>
    <property type="evidence" value="ECO:0007669"/>
    <property type="project" value="UniProtKB-EC"/>
</dbReference>
<dbReference type="NCBIfam" id="TIGR00326">
    <property type="entry name" value="eubact_ribD"/>
    <property type="match status" value="1"/>
</dbReference>
<comment type="catalytic activity">
    <reaction evidence="13">
        <text>2,5-diamino-6-hydroxy-4-(5-phosphoribosylamino)-pyrimidine + H2O + H(+) = 5-amino-6-(5-phospho-D-ribosylamino)uracil + NH4(+)</text>
        <dbReference type="Rhea" id="RHEA:21868"/>
        <dbReference type="ChEBI" id="CHEBI:15377"/>
        <dbReference type="ChEBI" id="CHEBI:15378"/>
        <dbReference type="ChEBI" id="CHEBI:28938"/>
        <dbReference type="ChEBI" id="CHEBI:58453"/>
        <dbReference type="ChEBI" id="CHEBI:58614"/>
        <dbReference type="EC" id="3.5.4.26"/>
    </reaction>
</comment>
<feature type="binding site" evidence="15">
    <location>
        <position position="208"/>
    </location>
    <ligand>
        <name>NADP(+)</name>
        <dbReference type="ChEBI" id="CHEBI:58349"/>
    </ligand>
</feature>
<evidence type="ECO:0000256" key="2">
    <source>
        <dbReference type="ARBA" id="ARBA00004882"/>
    </source>
</evidence>
<dbReference type="SUPFAM" id="SSF53597">
    <property type="entry name" value="Dihydrofolate reductase-like"/>
    <property type="match status" value="1"/>
</dbReference>
<dbReference type="InterPro" id="IPR002734">
    <property type="entry name" value="RibDG_C"/>
</dbReference>
<dbReference type="EMBL" id="AQHV01000004">
    <property type="protein sequence ID" value="KKB59007.1"/>
    <property type="molecule type" value="Genomic_DNA"/>
</dbReference>
<feature type="binding site" evidence="16">
    <location>
        <position position="88"/>
    </location>
    <ligand>
        <name>Zn(2+)</name>
        <dbReference type="ChEBI" id="CHEBI:29105"/>
        <note>catalytic</note>
    </ligand>
</feature>
<keyword evidence="12" id="KW-0511">Multifunctional enzyme</keyword>
<dbReference type="InterPro" id="IPR004794">
    <property type="entry name" value="Eubact_RibD"/>
</dbReference>
<evidence type="ECO:0000256" key="10">
    <source>
        <dbReference type="ARBA" id="ARBA00022857"/>
    </source>
</evidence>
<dbReference type="InterPro" id="IPR016193">
    <property type="entry name" value="Cytidine_deaminase-like"/>
</dbReference>
<comment type="cofactor">
    <cofactor evidence="13 16">
        <name>Zn(2+)</name>
        <dbReference type="ChEBI" id="CHEBI:29105"/>
    </cofactor>
    <text evidence="13 16">Binds 1 zinc ion.</text>
</comment>
<evidence type="ECO:0000256" key="3">
    <source>
        <dbReference type="ARBA" id="ARBA00004910"/>
    </source>
</evidence>
<dbReference type="PROSITE" id="PS00903">
    <property type="entry name" value="CYT_DCMP_DEAMINASES_1"/>
    <property type="match status" value="1"/>
</dbReference>
<dbReference type="InterPro" id="IPR024072">
    <property type="entry name" value="DHFR-like_dom_sf"/>
</dbReference>
<dbReference type="InterPro" id="IPR002125">
    <property type="entry name" value="CMP_dCMP_dom"/>
</dbReference>
<evidence type="ECO:0000256" key="12">
    <source>
        <dbReference type="ARBA" id="ARBA00023268"/>
    </source>
</evidence>
<comment type="catalytic activity">
    <reaction evidence="13">
        <text>5-amino-6-(5-phospho-D-ribitylamino)uracil + NADP(+) = 5-amino-6-(5-phospho-D-ribosylamino)uracil + NADPH + H(+)</text>
        <dbReference type="Rhea" id="RHEA:17845"/>
        <dbReference type="ChEBI" id="CHEBI:15378"/>
        <dbReference type="ChEBI" id="CHEBI:57783"/>
        <dbReference type="ChEBI" id="CHEBI:58349"/>
        <dbReference type="ChEBI" id="CHEBI:58421"/>
        <dbReference type="ChEBI" id="CHEBI:58453"/>
        <dbReference type="EC" id="1.1.1.193"/>
    </reaction>
</comment>
<dbReference type="CDD" id="cd01284">
    <property type="entry name" value="Riboflavin_deaminase-reductase"/>
    <property type="match status" value="1"/>
</dbReference>
<dbReference type="PATRIC" id="fig|927665.4.peg.850"/>
<dbReference type="GO" id="GO:0008835">
    <property type="term" value="F:diaminohydroxyphosphoribosylaminopyrimidine deaminase activity"/>
    <property type="evidence" value="ECO:0007669"/>
    <property type="project" value="UniProtKB-EC"/>
</dbReference>
<comment type="similarity">
    <text evidence="4 13">In the N-terminal section; belongs to the cytidine and deoxycytidylate deaminase family.</text>
</comment>
<evidence type="ECO:0000256" key="16">
    <source>
        <dbReference type="PIRSR" id="PIRSR006769-3"/>
    </source>
</evidence>
<evidence type="ECO:0000256" key="6">
    <source>
        <dbReference type="ARBA" id="ARBA00022619"/>
    </source>
</evidence>
<keyword evidence="8 13" id="KW-0378">Hydrolase</keyword>
<evidence type="ECO:0000256" key="13">
    <source>
        <dbReference type="PIRNR" id="PIRNR006769"/>
    </source>
</evidence>
<comment type="function">
    <text evidence="1 13">Converts 2,5-diamino-6-(ribosylamino)-4(3h)-pyrimidinone 5'-phosphate into 5-amino-6-(ribosylamino)-2,4(1h,3h)-pyrimidinedione 5'-phosphate.</text>
</comment>
<feature type="active site" description="Proton donor" evidence="14">
    <location>
        <position position="54"/>
    </location>
</feature>
<dbReference type="FunFam" id="3.40.140.10:FF:000025">
    <property type="entry name" value="Riboflavin biosynthesis protein RibD"/>
    <property type="match status" value="1"/>
</dbReference>
<evidence type="ECO:0000256" key="14">
    <source>
        <dbReference type="PIRSR" id="PIRSR006769-1"/>
    </source>
</evidence>
<feature type="binding site" evidence="15">
    <location>
        <position position="204"/>
    </location>
    <ligand>
        <name>NADP(+)</name>
        <dbReference type="ChEBI" id="CHEBI:58349"/>
    </ligand>
</feature>
<comment type="pathway">
    <text evidence="3 13">Cofactor biosynthesis; riboflavin biosynthesis; 5-amino-6-(D-ribitylamino)uracil from GTP: step 3/4.</text>
</comment>
<evidence type="ECO:0000256" key="4">
    <source>
        <dbReference type="ARBA" id="ARBA00005259"/>
    </source>
</evidence>
<feature type="binding site" evidence="16">
    <location>
        <position position="79"/>
    </location>
    <ligand>
        <name>Zn(2+)</name>
        <dbReference type="ChEBI" id="CHEBI:29105"/>
        <note>catalytic</note>
    </ligand>
</feature>
<feature type="binding site" evidence="15">
    <location>
        <position position="192"/>
    </location>
    <ligand>
        <name>substrate</name>
    </ligand>
</feature>
<evidence type="ECO:0000259" key="17">
    <source>
        <dbReference type="PROSITE" id="PS51747"/>
    </source>
</evidence>
<dbReference type="AlphaFoldDB" id="A0A0F5JNJ7"/>
<comment type="caution">
    <text evidence="18">The sequence shown here is derived from an EMBL/GenBank/DDBJ whole genome shotgun (WGS) entry which is preliminary data.</text>
</comment>
<dbReference type="PIRSF" id="PIRSF006769">
    <property type="entry name" value="RibD"/>
    <property type="match status" value="1"/>
</dbReference>
<keyword evidence="6 13" id="KW-0686">Riboflavin biosynthesis</keyword>
<evidence type="ECO:0000256" key="5">
    <source>
        <dbReference type="ARBA" id="ARBA00007417"/>
    </source>
</evidence>
<name>A0A0F5JNJ7_9BACT</name>
<evidence type="ECO:0000313" key="19">
    <source>
        <dbReference type="Proteomes" id="UP000033047"/>
    </source>
</evidence>
<comment type="similarity">
    <text evidence="5 13">In the C-terminal section; belongs to the HTP reductase family.</text>
</comment>
<gene>
    <name evidence="18" type="ORF">HMPREF1535_00832</name>
</gene>
<dbReference type="Gene3D" id="3.40.430.10">
    <property type="entry name" value="Dihydrofolate Reductase, subunit A"/>
    <property type="match status" value="1"/>
</dbReference>
<feature type="domain" description="CMP/dCMP-type deaminase" evidence="17">
    <location>
        <begin position="3"/>
        <end position="127"/>
    </location>
</feature>
<dbReference type="PROSITE" id="PS51747">
    <property type="entry name" value="CYT_DCMP_DEAMINASES_2"/>
    <property type="match status" value="1"/>
</dbReference>
<proteinExistence type="inferred from homology"/>
<feature type="binding site" evidence="15">
    <location>
        <position position="158"/>
    </location>
    <ligand>
        <name>NADP(+)</name>
        <dbReference type="ChEBI" id="CHEBI:58349"/>
    </ligand>
</feature>
<keyword evidence="10 13" id="KW-0521">NADP</keyword>
<dbReference type="PANTHER" id="PTHR38011">
    <property type="entry name" value="DIHYDROFOLATE REDUCTASE FAMILY PROTEIN (AFU_ORTHOLOGUE AFUA_8G06820)"/>
    <property type="match status" value="1"/>
</dbReference>
<feature type="binding site" evidence="15">
    <location>
        <position position="212"/>
    </location>
    <ligand>
        <name>substrate</name>
    </ligand>
</feature>
<dbReference type="SUPFAM" id="SSF53927">
    <property type="entry name" value="Cytidine deaminase-like"/>
    <property type="match status" value="1"/>
</dbReference>
<dbReference type="PANTHER" id="PTHR38011:SF7">
    <property type="entry name" value="2,5-DIAMINO-6-RIBOSYLAMINO-4(3H)-PYRIMIDINONE 5'-PHOSPHATE REDUCTASE"/>
    <property type="match status" value="1"/>
</dbReference>
<evidence type="ECO:0000256" key="11">
    <source>
        <dbReference type="ARBA" id="ARBA00023002"/>
    </source>
</evidence>
<evidence type="ECO:0000313" key="18">
    <source>
        <dbReference type="EMBL" id="KKB59007.1"/>
    </source>
</evidence>
<accession>A0A0F5JNJ7</accession>
<keyword evidence="7 13" id="KW-0479">Metal-binding</keyword>
<feature type="binding site" evidence="15">
    <location>
        <position position="215"/>
    </location>
    <ligand>
        <name>substrate</name>
    </ligand>
</feature>
<keyword evidence="9 13" id="KW-0862">Zinc</keyword>
<dbReference type="GO" id="GO:0008270">
    <property type="term" value="F:zinc ion binding"/>
    <property type="evidence" value="ECO:0007669"/>
    <property type="project" value="InterPro"/>
</dbReference>
<dbReference type="STRING" id="927665.HMPREF1535_00832"/>
<dbReference type="UniPathway" id="UPA00275">
    <property type="reaction ID" value="UER00401"/>
</dbReference>
<evidence type="ECO:0000256" key="1">
    <source>
        <dbReference type="ARBA" id="ARBA00002151"/>
    </source>
</evidence>
<dbReference type="Gene3D" id="3.40.140.10">
    <property type="entry name" value="Cytidine Deaminase, domain 2"/>
    <property type="match status" value="1"/>
</dbReference>
<reference evidence="18 19" key="1">
    <citation type="submission" date="2013-04" db="EMBL/GenBank/DDBJ databases">
        <title>The Genome Sequence of Parabacteroides goldsteinii DSM 19448.</title>
        <authorList>
            <consortium name="The Broad Institute Genomics Platform"/>
            <person name="Earl A."/>
            <person name="Ward D."/>
            <person name="Feldgarden M."/>
            <person name="Gevers D."/>
            <person name="Martens E."/>
            <person name="Sakamoto M."/>
            <person name="Benno Y."/>
            <person name="Song Y."/>
            <person name="Liu C."/>
            <person name="Lee J."/>
            <person name="Bolanos M."/>
            <person name="Vaisanen M.L."/>
            <person name="Finegold S.M."/>
            <person name="Walker B."/>
            <person name="Young S."/>
            <person name="Zeng Q."/>
            <person name="Gargeya S."/>
            <person name="Fitzgerald M."/>
            <person name="Haas B."/>
            <person name="Abouelleil A."/>
            <person name="Allen A.W."/>
            <person name="Alvarado L."/>
            <person name="Arachchi H.M."/>
            <person name="Berlin A.M."/>
            <person name="Chapman S.B."/>
            <person name="Gainer-Dewar J."/>
            <person name="Goldberg J."/>
            <person name="Griggs A."/>
            <person name="Gujja S."/>
            <person name="Hansen M."/>
            <person name="Howarth C."/>
            <person name="Imamovic A."/>
            <person name="Ireland A."/>
            <person name="Larimer J."/>
            <person name="McCowan C."/>
            <person name="Murphy C."/>
            <person name="Pearson M."/>
            <person name="Poon T.W."/>
            <person name="Priest M."/>
            <person name="Roberts A."/>
            <person name="Saif S."/>
            <person name="Shea T."/>
            <person name="Sisk P."/>
            <person name="Sykes S."/>
            <person name="Wortman J."/>
            <person name="Nusbaum C."/>
            <person name="Birren B."/>
        </authorList>
    </citation>
    <scope>NUCLEOTIDE SEQUENCE [LARGE SCALE GENOMIC DNA]</scope>
    <source>
        <strain evidence="18 19">DSM 19448</strain>
    </source>
</reference>
<evidence type="ECO:0000256" key="15">
    <source>
        <dbReference type="PIRSR" id="PIRSR006769-2"/>
    </source>
</evidence>
<evidence type="ECO:0000256" key="8">
    <source>
        <dbReference type="ARBA" id="ARBA00022801"/>
    </source>
</evidence>
<dbReference type="Pfam" id="PF01872">
    <property type="entry name" value="RibD_C"/>
    <property type="match status" value="1"/>
</dbReference>
<dbReference type="InterPro" id="IPR050765">
    <property type="entry name" value="Riboflavin_Biosynth_HTPR"/>
</dbReference>
<keyword evidence="11 13" id="KW-0560">Oxidoreductase</keyword>
<dbReference type="Proteomes" id="UP000033047">
    <property type="component" value="Unassembled WGS sequence"/>
</dbReference>
<dbReference type="EC" id="3.5.4.26" evidence="13"/>
<sequence length="353" mass="39386">MVEVENKYMARCISLARGGAGNVAPNPMVGAVIVHQGKIIGEGYHRKYGEAHAEVNAIASVRDESLLKEATIYVSLEPCSHYGKTPPCAELIIKKRIPRVVIGCLDPFPEVSGRGVRMLREAGVEVVTGVMEKEAWELNRVFMTFQEKRRPYIYLKWAQSADGFMDRGRTDNTSPAVVLSSPETMRRVHSLRANVAAIMVGTQTAFLDNPSLTVRHWAGNSPVRVVLDRTLRIPSHYHLLDGTVKTLVFTAGKAENRENVEYVTLDFSQSVLPQVMHELYIRKLNSLMVEGGAVLLEHFLEENLWDQIFVETAPVNLESGVKAPDLNRVASLSLTDVKKVQNHVITVFSRKNQ</sequence>
<dbReference type="GO" id="GO:0009231">
    <property type="term" value="P:riboflavin biosynthetic process"/>
    <property type="evidence" value="ECO:0007669"/>
    <property type="project" value="UniProtKB-UniPathway"/>
</dbReference>
<feature type="binding site" evidence="15">
    <location>
        <position position="290"/>
    </location>
    <ligand>
        <name>substrate</name>
    </ligand>
</feature>
<dbReference type="InterPro" id="IPR016192">
    <property type="entry name" value="APOBEC/CMP_deaminase_Zn-bd"/>
</dbReference>
<organism evidence="18 19">
    <name type="scientific">Parabacteroides goldsteinii DSM 19448 = WAL 12034</name>
    <dbReference type="NCBI Taxonomy" id="927665"/>
    <lineage>
        <taxon>Bacteria</taxon>
        <taxon>Pseudomonadati</taxon>
        <taxon>Bacteroidota</taxon>
        <taxon>Bacteroidia</taxon>
        <taxon>Bacteroidales</taxon>
        <taxon>Tannerellaceae</taxon>
        <taxon>Parabacteroides</taxon>
    </lineage>
</organism>
<comment type="pathway">
    <text evidence="2 13">Cofactor biosynthesis; riboflavin biosynthesis; 5-amino-6-(D-ribitylamino)uracil from GTP: step 2/4.</text>
</comment>